<dbReference type="EC" id="1.17.4.1" evidence="2"/>
<sequence>MTDRERLPGRRDSTIVEFFHDNIHYTAGFSRFADGRLAEVFLNGGKLDSQTDVFARDCAIAASLALQSGCPADDLRAALTRTGAGGAAGALSVALDCIAEVAS</sequence>
<gene>
    <name evidence="7" type="ORF">EKPJFOCH_1027</name>
</gene>
<evidence type="ECO:0000259" key="6">
    <source>
        <dbReference type="Pfam" id="PF12637"/>
    </source>
</evidence>
<keyword evidence="8" id="KW-1185">Reference proteome</keyword>
<comment type="catalytic activity">
    <reaction evidence="5">
        <text>a 2'-deoxyribonucleoside 5'-diphosphate + [thioredoxin]-disulfide + H2O = a ribonucleoside 5'-diphosphate + [thioredoxin]-dithiol</text>
        <dbReference type="Rhea" id="RHEA:23252"/>
        <dbReference type="Rhea" id="RHEA-COMP:10698"/>
        <dbReference type="Rhea" id="RHEA-COMP:10700"/>
        <dbReference type="ChEBI" id="CHEBI:15377"/>
        <dbReference type="ChEBI" id="CHEBI:29950"/>
        <dbReference type="ChEBI" id="CHEBI:50058"/>
        <dbReference type="ChEBI" id="CHEBI:57930"/>
        <dbReference type="ChEBI" id="CHEBI:73316"/>
        <dbReference type="EC" id="1.17.4.1"/>
    </reaction>
</comment>
<comment type="similarity">
    <text evidence="1">Belongs to the ribonucleoside diphosphate reductase class-2 family.</text>
</comment>
<evidence type="ECO:0000256" key="4">
    <source>
        <dbReference type="ARBA" id="ARBA00022741"/>
    </source>
</evidence>
<evidence type="ECO:0000256" key="2">
    <source>
        <dbReference type="ARBA" id="ARBA00012274"/>
    </source>
</evidence>
<evidence type="ECO:0000256" key="1">
    <source>
        <dbReference type="ARBA" id="ARBA00007405"/>
    </source>
</evidence>
<reference evidence="7" key="1">
    <citation type="journal article" date="2021" name="Front. Microbiol.">
        <title>Comprehensive Comparative Genomics and Phenotyping of Methylobacterium Species.</title>
        <authorList>
            <person name="Alessa O."/>
            <person name="Ogura Y."/>
            <person name="Fujitani Y."/>
            <person name="Takami H."/>
            <person name="Hayashi T."/>
            <person name="Sahin N."/>
            <person name="Tani A."/>
        </authorList>
    </citation>
    <scope>NUCLEOTIDE SEQUENCE</scope>
    <source>
        <strain evidence="7">DSM 23674</strain>
    </source>
</reference>
<evidence type="ECO:0000256" key="3">
    <source>
        <dbReference type="ARBA" id="ARBA00022634"/>
    </source>
</evidence>
<dbReference type="InterPro" id="IPR024434">
    <property type="entry name" value="TSCPD_dom"/>
</dbReference>
<organism evidence="7 8">
    <name type="scientific">Methylobacterium thuringiense</name>
    <dbReference type="NCBI Taxonomy" id="1003091"/>
    <lineage>
        <taxon>Bacteria</taxon>
        <taxon>Pseudomonadati</taxon>
        <taxon>Pseudomonadota</taxon>
        <taxon>Alphaproteobacteria</taxon>
        <taxon>Hyphomicrobiales</taxon>
        <taxon>Methylobacteriaceae</taxon>
        <taxon>Methylobacterium</taxon>
    </lineage>
</organism>
<feature type="domain" description="TSCPD" evidence="6">
    <location>
        <begin position="15"/>
        <end position="92"/>
    </location>
</feature>
<dbReference type="Proteomes" id="UP001055101">
    <property type="component" value="Unassembled WGS sequence"/>
</dbReference>
<evidence type="ECO:0000256" key="5">
    <source>
        <dbReference type="ARBA" id="ARBA00047754"/>
    </source>
</evidence>
<keyword evidence="3" id="KW-0237">DNA synthesis</keyword>
<keyword evidence="4" id="KW-0547">Nucleotide-binding</keyword>
<name>A0ABQ4TIA0_9HYPH</name>
<evidence type="ECO:0000313" key="7">
    <source>
        <dbReference type="EMBL" id="GJE54549.1"/>
    </source>
</evidence>
<protein>
    <recommendedName>
        <fullName evidence="2">ribonucleoside-diphosphate reductase</fullName>
        <ecNumber evidence="2">1.17.4.1</ecNumber>
    </recommendedName>
</protein>
<dbReference type="EMBL" id="BPRA01000004">
    <property type="protein sequence ID" value="GJE54549.1"/>
    <property type="molecule type" value="Genomic_DNA"/>
</dbReference>
<evidence type="ECO:0000313" key="8">
    <source>
        <dbReference type="Proteomes" id="UP001055101"/>
    </source>
</evidence>
<accession>A0ABQ4TIA0</accession>
<proteinExistence type="inferred from homology"/>
<reference evidence="7" key="2">
    <citation type="submission" date="2021-08" db="EMBL/GenBank/DDBJ databases">
        <authorList>
            <person name="Tani A."/>
            <person name="Ola A."/>
            <person name="Ogura Y."/>
            <person name="Katsura K."/>
            <person name="Hayashi T."/>
        </authorList>
    </citation>
    <scope>NUCLEOTIDE SEQUENCE</scope>
    <source>
        <strain evidence="7">DSM 23674</strain>
    </source>
</reference>
<dbReference type="Pfam" id="PF12637">
    <property type="entry name" value="TSCPD"/>
    <property type="match status" value="1"/>
</dbReference>
<dbReference type="RefSeq" id="WP_238230910.1">
    <property type="nucleotide sequence ID" value="NZ_BPRA01000004.1"/>
</dbReference>
<comment type="caution">
    <text evidence="7">The sequence shown here is derived from an EMBL/GenBank/DDBJ whole genome shotgun (WGS) entry which is preliminary data.</text>
</comment>